<comment type="caution">
    <text evidence="2">The sequence shown here is derived from an EMBL/GenBank/DDBJ whole genome shotgun (WGS) entry which is preliminary data.</text>
</comment>
<gene>
    <name evidence="2" type="primary">NOL9_0</name>
    <name evidence="2" type="ORF">EYF80_065542</name>
</gene>
<keyword evidence="3" id="KW-1185">Reference proteome</keyword>
<protein>
    <submittedName>
        <fullName evidence="2">Polynucleotide 5'-hydroxyl-kinase NOL9</fullName>
    </submittedName>
</protein>
<keyword evidence="2" id="KW-0808">Transferase</keyword>
<evidence type="ECO:0000313" key="3">
    <source>
        <dbReference type="Proteomes" id="UP000314294"/>
    </source>
</evidence>
<dbReference type="OrthoDB" id="2405412at2759"/>
<dbReference type="GO" id="GO:0016301">
    <property type="term" value="F:kinase activity"/>
    <property type="evidence" value="ECO:0007669"/>
    <property type="project" value="UniProtKB-KW"/>
</dbReference>
<accession>A0A4Z2E6Y1</accession>
<keyword evidence="2" id="KW-0418">Kinase</keyword>
<dbReference type="AlphaFoldDB" id="A0A4Z2E6Y1"/>
<proteinExistence type="predicted"/>
<reference evidence="2 3" key="1">
    <citation type="submission" date="2019-03" db="EMBL/GenBank/DDBJ databases">
        <title>First draft genome of Liparis tanakae, snailfish: a comprehensive survey of snailfish specific genes.</title>
        <authorList>
            <person name="Kim W."/>
            <person name="Song I."/>
            <person name="Jeong J.-H."/>
            <person name="Kim D."/>
            <person name="Kim S."/>
            <person name="Ryu S."/>
            <person name="Song J.Y."/>
            <person name="Lee S.K."/>
        </authorList>
    </citation>
    <scope>NUCLEOTIDE SEQUENCE [LARGE SCALE GENOMIC DNA]</scope>
    <source>
        <tissue evidence="2">Muscle</tissue>
    </source>
</reference>
<evidence type="ECO:0000313" key="2">
    <source>
        <dbReference type="EMBL" id="TNN24334.1"/>
    </source>
</evidence>
<feature type="domain" description="NOL9 C-terminal" evidence="1">
    <location>
        <begin position="1"/>
        <end position="77"/>
    </location>
</feature>
<evidence type="ECO:0000259" key="1">
    <source>
        <dbReference type="Pfam" id="PF25467"/>
    </source>
</evidence>
<dbReference type="Proteomes" id="UP000314294">
    <property type="component" value="Unassembled WGS sequence"/>
</dbReference>
<dbReference type="EMBL" id="SRLO01015679">
    <property type="protein sequence ID" value="TNN24334.1"/>
    <property type="molecule type" value="Genomic_DNA"/>
</dbReference>
<name>A0A4Z2E6Y1_9TELE</name>
<dbReference type="InterPro" id="IPR057570">
    <property type="entry name" value="NOL9_C"/>
</dbReference>
<dbReference type="Pfam" id="PF25467">
    <property type="entry name" value="NOL9_C"/>
    <property type="match status" value="1"/>
</dbReference>
<sequence length="97" mass="10318">MFYAANASLVGLCCLGEKVSSRGGPVLLSQAPICPCVGFGVLRGIDMGRGLYFLLTPVEPSVLRKVNCLLLGAVSLPACILTTQVRRPLCSFTTRYP</sequence>
<organism evidence="2 3">
    <name type="scientific">Liparis tanakae</name>
    <name type="common">Tanaka's snailfish</name>
    <dbReference type="NCBI Taxonomy" id="230148"/>
    <lineage>
        <taxon>Eukaryota</taxon>
        <taxon>Metazoa</taxon>
        <taxon>Chordata</taxon>
        <taxon>Craniata</taxon>
        <taxon>Vertebrata</taxon>
        <taxon>Euteleostomi</taxon>
        <taxon>Actinopterygii</taxon>
        <taxon>Neopterygii</taxon>
        <taxon>Teleostei</taxon>
        <taxon>Neoteleostei</taxon>
        <taxon>Acanthomorphata</taxon>
        <taxon>Eupercaria</taxon>
        <taxon>Perciformes</taxon>
        <taxon>Cottioidei</taxon>
        <taxon>Cottales</taxon>
        <taxon>Liparidae</taxon>
        <taxon>Liparis</taxon>
    </lineage>
</organism>